<evidence type="ECO:0000256" key="1">
    <source>
        <dbReference type="SAM" id="MobiDB-lite"/>
    </source>
</evidence>
<protein>
    <submittedName>
        <fullName evidence="3">Putative secreted protein</fullName>
    </submittedName>
</protein>
<feature type="region of interest" description="Disordered" evidence="1">
    <location>
        <begin position="809"/>
        <end position="839"/>
    </location>
</feature>
<gene>
    <name evidence="3" type="ORF">NCTC1542_04839</name>
</gene>
<keyword evidence="2" id="KW-1133">Transmembrane helix</keyword>
<organism evidence="3 4">
    <name type="scientific">Mycolicibacterium fortuitum</name>
    <name type="common">Mycobacterium fortuitum</name>
    <dbReference type="NCBI Taxonomy" id="1766"/>
    <lineage>
        <taxon>Bacteria</taxon>
        <taxon>Bacillati</taxon>
        <taxon>Actinomycetota</taxon>
        <taxon>Actinomycetes</taxon>
        <taxon>Mycobacteriales</taxon>
        <taxon>Mycobacteriaceae</taxon>
        <taxon>Mycolicibacterium</taxon>
    </lineage>
</organism>
<keyword evidence="2" id="KW-0472">Membrane</keyword>
<keyword evidence="2" id="KW-0812">Transmembrane</keyword>
<dbReference type="Proteomes" id="UP000255389">
    <property type="component" value="Unassembled WGS sequence"/>
</dbReference>
<feature type="transmembrane region" description="Helical" evidence="2">
    <location>
        <begin position="755"/>
        <end position="776"/>
    </location>
</feature>
<reference evidence="3 4" key="1">
    <citation type="submission" date="2018-06" db="EMBL/GenBank/DDBJ databases">
        <authorList>
            <consortium name="Pathogen Informatics"/>
            <person name="Doyle S."/>
        </authorList>
    </citation>
    <scope>NUCLEOTIDE SEQUENCE [LARGE SCALE GENOMIC DNA]</scope>
    <source>
        <strain evidence="3 4">NCTC1542</strain>
    </source>
</reference>
<dbReference type="InterPro" id="IPR046112">
    <property type="entry name" value="DUF6049"/>
</dbReference>
<evidence type="ECO:0000256" key="2">
    <source>
        <dbReference type="SAM" id="Phobius"/>
    </source>
</evidence>
<dbReference type="AlphaFoldDB" id="A0A378V156"/>
<sequence length="839" mass="87712">MRTGAVTAAPAVRRGFSLLAHTVVLVAVLLVFSVWSTAALPVLLPRAAASEPGALPFLQIRIDRVTPNVVTTTSESVLTVTGAVLNVGDRPVRDVDIRMEHAQAVTSSSQLRTDLTGDVDRFEPVADFVTVAPEMERGQSVGFTLSYPLRSEGPGSLHITQPGVYPVLINVNGTPDYGAPAKLDDARFLLPVLGVPPDRPEGNSSDSMSAADTLNSVVPPDTSQPVRMTMLWPLADRPRLAPGAPGGTTPVRLVDDSLAASLAPGGRLDTLLSAADFATGPTVDSGGQLRATLCLAVDPDLLVTVNAMTGGYVVNDGPDTGANTPTRPGTGQEAAVNWLNRLRGLAARLCVAPTNYAQADLTALQKVGDPGLSAIATNGAGDIVDQILGITSVRGASILGDGPLTRPALDLLAAQGQTVAISATQIAAQDSVTGAPETADVTPLRYRPEVVAAGFDPAVGAALAGAGTDPVAPSYLDPSLEIPVRHDSQTARRQDALGALLWRGLTPTEEPRTQILMPPLVWSLDADDAQAILTAVATTIHAGLAEPRPLSAVIAESDAVPPEPLQPPPPDSLGNPHSSIDDGINSGITAVISRLWGLTAALTTDERTGLTGMQYTAPLREDMLRALSQSVPPEAREGLAEQRLQAVSRSVNDMFGAVTIVNPGGAYTLATERSPLPLALRNDLPVPIRVRLHVDAPPGMTVTDMGEIELPPGYLPLRVPIEVHFTQRVAVDVNLQTTDGLTLGEPVRLSVHSNAYGKVLFFITLSAGAVLVALAGRRLWHRFRGQPDRADLIPPGEHPDPLDVALAFNNDVGNDVGTDTRTDDAPHTPPAPATSPDRP</sequence>
<evidence type="ECO:0000313" key="3">
    <source>
        <dbReference type="EMBL" id="SUA03359.1"/>
    </source>
</evidence>
<name>A0A378V156_MYCFO</name>
<dbReference type="Pfam" id="PF19516">
    <property type="entry name" value="DUF6049"/>
    <property type="match status" value="2"/>
</dbReference>
<evidence type="ECO:0000313" key="4">
    <source>
        <dbReference type="Proteomes" id="UP000255389"/>
    </source>
</evidence>
<dbReference type="EMBL" id="UGQY01000004">
    <property type="protein sequence ID" value="SUA03359.1"/>
    <property type="molecule type" value="Genomic_DNA"/>
</dbReference>
<accession>A0A378V156</accession>
<proteinExistence type="predicted"/>